<evidence type="ECO:0000256" key="1">
    <source>
        <dbReference type="SAM" id="Phobius"/>
    </source>
</evidence>
<name>A0A1I0PCP6_9EURY</name>
<gene>
    <name evidence="2" type="ORF">SAMN04487945_1592</name>
</gene>
<proteinExistence type="predicted"/>
<evidence type="ECO:0000313" key="3">
    <source>
        <dbReference type="Proteomes" id="UP000198518"/>
    </source>
</evidence>
<evidence type="ECO:0000313" key="2">
    <source>
        <dbReference type="EMBL" id="SEW12110.1"/>
    </source>
</evidence>
<protein>
    <submittedName>
        <fullName evidence="2">Uncharacterized protein</fullName>
    </submittedName>
</protein>
<reference evidence="2 3" key="1">
    <citation type="submission" date="2016-10" db="EMBL/GenBank/DDBJ databases">
        <authorList>
            <person name="de Groot N.N."/>
        </authorList>
    </citation>
    <scope>NUCLEOTIDE SEQUENCE [LARGE SCALE GENOMIC DNA]</scope>
    <source>
        <strain evidence="2 3">CGMCC 1.5337</strain>
    </source>
</reference>
<dbReference type="Proteomes" id="UP000198518">
    <property type="component" value="Unassembled WGS sequence"/>
</dbReference>
<dbReference type="EMBL" id="FOJA01000001">
    <property type="protein sequence ID" value="SEW12110.1"/>
    <property type="molecule type" value="Genomic_DNA"/>
</dbReference>
<keyword evidence="1" id="KW-1133">Transmembrane helix</keyword>
<keyword evidence="1" id="KW-0472">Membrane</keyword>
<dbReference type="AlphaFoldDB" id="A0A1I0PCP6"/>
<sequence>MENPRAIGLPLLVLGTLTAGSSVSALLGESYAWTSLPGLADIAGTIGGLALALIGVAVLQQRGEFARQ</sequence>
<keyword evidence="3" id="KW-1185">Reference proteome</keyword>
<accession>A0A1I0PCP6</accession>
<organism evidence="2 3">
    <name type="scientific">Halobacterium jilantaiense</name>
    <dbReference type="NCBI Taxonomy" id="355548"/>
    <lineage>
        <taxon>Archaea</taxon>
        <taxon>Methanobacteriati</taxon>
        <taxon>Methanobacteriota</taxon>
        <taxon>Stenosarchaea group</taxon>
        <taxon>Halobacteria</taxon>
        <taxon>Halobacteriales</taxon>
        <taxon>Halobacteriaceae</taxon>
        <taxon>Halobacterium</taxon>
    </lineage>
</organism>
<feature type="transmembrane region" description="Helical" evidence="1">
    <location>
        <begin position="35"/>
        <end position="59"/>
    </location>
</feature>
<keyword evidence="1" id="KW-0812">Transmembrane</keyword>